<evidence type="ECO:0000313" key="5">
    <source>
        <dbReference type="EMBL" id="KAK9901970.1"/>
    </source>
</evidence>
<dbReference type="GO" id="GO:0016125">
    <property type="term" value="P:sterol metabolic process"/>
    <property type="evidence" value="ECO:0007669"/>
    <property type="project" value="TreeGrafter"/>
</dbReference>
<keyword evidence="4" id="KW-0349">Heme</keyword>
<keyword evidence="6" id="KW-1185">Reference proteome</keyword>
<evidence type="ECO:0000256" key="3">
    <source>
        <dbReference type="ARBA" id="ARBA00023004"/>
    </source>
</evidence>
<dbReference type="PANTHER" id="PTHR24286:SF302">
    <property type="entry name" value="ALLENE OXIDE SYNTHASE 2"/>
    <property type="match status" value="1"/>
</dbReference>
<dbReference type="InterPro" id="IPR001128">
    <property type="entry name" value="Cyt_P450"/>
</dbReference>
<comment type="cofactor">
    <cofactor evidence="4">
        <name>heme</name>
        <dbReference type="ChEBI" id="CHEBI:30413"/>
    </cofactor>
</comment>
<proteinExistence type="inferred from homology"/>
<dbReference type="CDD" id="cd11071">
    <property type="entry name" value="CYP74"/>
    <property type="match status" value="1"/>
</dbReference>
<accession>A0AAW1VFT8</accession>
<organism evidence="5 6">
    <name type="scientific">Rubus argutus</name>
    <name type="common">Southern blackberry</name>
    <dbReference type="NCBI Taxonomy" id="59490"/>
    <lineage>
        <taxon>Eukaryota</taxon>
        <taxon>Viridiplantae</taxon>
        <taxon>Streptophyta</taxon>
        <taxon>Embryophyta</taxon>
        <taxon>Tracheophyta</taxon>
        <taxon>Spermatophyta</taxon>
        <taxon>Magnoliopsida</taxon>
        <taxon>eudicotyledons</taxon>
        <taxon>Gunneridae</taxon>
        <taxon>Pentapetalae</taxon>
        <taxon>rosids</taxon>
        <taxon>fabids</taxon>
        <taxon>Rosales</taxon>
        <taxon>Rosaceae</taxon>
        <taxon>Rosoideae</taxon>
        <taxon>Rosoideae incertae sedis</taxon>
        <taxon>Rubus</taxon>
    </lineage>
</organism>
<name>A0AAW1VFT8_RUBAR</name>
<keyword evidence="3 4" id="KW-0408">Iron</keyword>
<dbReference type="EMBL" id="JBEDUW010000269">
    <property type="protein sequence ID" value="KAK9901970.1"/>
    <property type="molecule type" value="Genomic_DNA"/>
</dbReference>
<gene>
    <name evidence="5" type="ORF">M0R45_001840</name>
</gene>
<evidence type="ECO:0000313" key="6">
    <source>
        <dbReference type="Proteomes" id="UP001457282"/>
    </source>
</evidence>
<sequence length="437" mass="49751">MSAQKDDRKPQPQLPLREIPGDYGLPLFGPIKDRLDFFYNQGRDNFFISRIQKHQSTVFRTNLPPGPFISSNPQVVALLDTKSFPVLLDNSKIDKRDAFVGTYKPSSAFNGGYRVCGYLDTSEPDHAALKYWFLSQLAARKDRVIPLFRRHLADLFLKLEDQLVKMLSPLMTLGLPKFLNLVEDLLLHTVPFPALLVKPIYNKLYNVFWDSATSALDEAERLGIPRDEACHNLVFLVVFNAYGGMKVLFPALLKWVGIAGQTLHRQLRNEIRTVVKEAGGKVTLSALEKMTLTKSVVYEALRMEPPVPFSHGKAKKDMIVHSHDAAFVIKEGEMMFGYQPIVQRDPKVFENPDEFVEDRFVGEGEKLLTYLWWSLGRETENPTVDDKQCAGKDLVVVMNRIMLVEFFLRYDTFTADIETLLLGSKVTLKTLIKNASY</sequence>
<evidence type="ECO:0000256" key="2">
    <source>
        <dbReference type="ARBA" id="ARBA00022723"/>
    </source>
</evidence>
<evidence type="ECO:0000256" key="4">
    <source>
        <dbReference type="PIRSR" id="PIRSR602403-1"/>
    </source>
</evidence>
<protein>
    <submittedName>
        <fullName evidence="5">Uncharacterized protein</fullName>
    </submittedName>
</protein>
<dbReference type="SUPFAM" id="SSF48264">
    <property type="entry name" value="Cytochrome P450"/>
    <property type="match status" value="1"/>
</dbReference>
<comment type="caution">
    <text evidence="5">The sequence shown here is derived from an EMBL/GenBank/DDBJ whole genome shotgun (WGS) entry which is preliminary data.</text>
</comment>
<feature type="binding site" description="axial binding residue" evidence="4">
    <location>
        <position position="389"/>
    </location>
    <ligand>
        <name>heme</name>
        <dbReference type="ChEBI" id="CHEBI:30413"/>
    </ligand>
    <ligandPart>
        <name>Fe</name>
        <dbReference type="ChEBI" id="CHEBI:18248"/>
    </ligandPart>
</feature>
<dbReference type="InterPro" id="IPR002403">
    <property type="entry name" value="Cyt_P450_E_grp-IV"/>
</dbReference>
<evidence type="ECO:0000256" key="1">
    <source>
        <dbReference type="ARBA" id="ARBA00010617"/>
    </source>
</evidence>
<dbReference type="AlphaFoldDB" id="A0AAW1VFT8"/>
<dbReference type="GO" id="GO:0020037">
    <property type="term" value="F:heme binding"/>
    <property type="evidence" value="ECO:0007669"/>
    <property type="project" value="InterPro"/>
</dbReference>
<reference evidence="5 6" key="1">
    <citation type="journal article" date="2023" name="G3 (Bethesda)">
        <title>A chromosome-length genome assembly and annotation of blackberry (Rubus argutus, cv. 'Hillquist').</title>
        <authorList>
            <person name="Bruna T."/>
            <person name="Aryal R."/>
            <person name="Dudchenko O."/>
            <person name="Sargent D.J."/>
            <person name="Mead D."/>
            <person name="Buti M."/>
            <person name="Cavallini A."/>
            <person name="Hytonen T."/>
            <person name="Andres J."/>
            <person name="Pham M."/>
            <person name="Weisz D."/>
            <person name="Mascagni F."/>
            <person name="Usai G."/>
            <person name="Natali L."/>
            <person name="Bassil N."/>
            <person name="Fernandez G.E."/>
            <person name="Lomsadze A."/>
            <person name="Armour M."/>
            <person name="Olukolu B."/>
            <person name="Poorten T."/>
            <person name="Britton C."/>
            <person name="Davik J."/>
            <person name="Ashrafi H."/>
            <person name="Aiden E.L."/>
            <person name="Borodovsky M."/>
            <person name="Worthington M."/>
        </authorList>
    </citation>
    <scope>NUCLEOTIDE SEQUENCE [LARGE SCALE GENOMIC DNA]</scope>
    <source>
        <strain evidence="5">PI 553951</strain>
    </source>
</reference>
<dbReference type="Proteomes" id="UP001457282">
    <property type="component" value="Unassembled WGS sequence"/>
</dbReference>
<dbReference type="PRINTS" id="PR00465">
    <property type="entry name" value="EP450IV"/>
</dbReference>
<dbReference type="Gene3D" id="1.10.630.10">
    <property type="entry name" value="Cytochrome P450"/>
    <property type="match status" value="1"/>
</dbReference>
<dbReference type="InterPro" id="IPR036396">
    <property type="entry name" value="Cyt_P450_sf"/>
</dbReference>
<dbReference type="GO" id="GO:0016705">
    <property type="term" value="F:oxidoreductase activity, acting on paired donors, with incorporation or reduction of molecular oxygen"/>
    <property type="evidence" value="ECO:0007669"/>
    <property type="project" value="InterPro"/>
</dbReference>
<comment type="similarity">
    <text evidence="1">Belongs to the cytochrome P450 family.</text>
</comment>
<dbReference type="Pfam" id="PF00067">
    <property type="entry name" value="p450"/>
    <property type="match status" value="1"/>
</dbReference>
<keyword evidence="2 4" id="KW-0479">Metal-binding</keyword>
<dbReference type="GO" id="GO:0005506">
    <property type="term" value="F:iron ion binding"/>
    <property type="evidence" value="ECO:0007669"/>
    <property type="project" value="InterPro"/>
</dbReference>
<dbReference type="GO" id="GO:0004497">
    <property type="term" value="F:monooxygenase activity"/>
    <property type="evidence" value="ECO:0007669"/>
    <property type="project" value="InterPro"/>
</dbReference>
<dbReference type="PANTHER" id="PTHR24286">
    <property type="entry name" value="CYTOCHROME P450 26"/>
    <property type="match status" value="1"/>
</dbReference>